<dbReference type="InterPro" id="IPR048011">
    <property type="entry name" value="NTP-PPase_MazG-like_C"/>
</dbReference>
<dbReference type="EC" id="3.6.1.9" evidence="3"/>
<dbReference type="SUPFAM" id="SSF101386">
    <property type="entry name" value="all-alpha NTP pyrophosphatases"/>
    <property type="match status" value="2"/>
</dbReference>
<feature type="domain" description="NTP pyrophosphohydrolase MazG-like" evidence="2">
    <location>
        <begin position="254"/>
        <end position="327"/>
    </location>
</feature>
<feature type="domain" description="Tetrapyrrole methylase" evidence="1">
    <location>
        <begin position="5"/>
        <end position="206"/>
    </location>
</feature>
<dbReference type="CDD" id="cd11529">
    <property type="entry name" value="NTP-PPase_MazG_Cterm"/>
    <property type="match status" value="1"/>
</dbReference>
<dbReference type="PIRSF" id="PIRSF002845">
    <property type="entry name" value="Ttrprl_mtas_MazG"/>
    <property type="match status" value="1"/>
</dbReference>
<protein>
    <submittedName>
        <fullName evidence="3">Nucleoside triphosphate pyrophosphohydrolase</fullName>
        <ecNumber evidence="3">3.6.1.9</ecNumber>
    </submittedName>
</protein>
<dbReference type="Proteomes" id="UP001597214">
    <property type="component" value="Unassembled WGS sequence"/>
</dbReference>
<sequence length="489" mass="55940">MTNTIFVLGLGAGELGQLSLNMYNKIKSLPLLYVRTYDHPIISDLEKEGIRIHSFDSIYEQNDSFQAVYDEIVEILCDRAKESDLYYAVPGHPLVAEKTVQMLLEKRTDGLKVVIEGGSSFIDPMLTALEIDPIEGFQILDATSFQVKELQLEQHMIICQVYDQFVASDVKLSLMERLPDDYEVFVVTAAGTSIQEIKKVPLYELDHGMNVNNLTTLYIPPVKDEQLLYSQFYMLRKVIADLRGPNGCPWDKEQTHQSLKPYLLEEAYEVIEAIDEEDDDHLVEELGDVLLQVMLHAQIGEDEGWFSIDDIIKSITAKMIRRHPHVFGNVTANTAEDVVKNWDAIKKQEAKSEDDSILQSIPGSLPGLMLAYKLQKKAAKVGFDWTDVEPIWGKVYEEIEELKQEIAEKSPQERISKEFGDLLFALVNLGRFYGVEPEVAISETNSKFKKRFQYIEREVKRKGLKMENLPLEQLDQYWEEAKMKEGKGD</sequence>
<feature type="domain" description="NTP pyrophosphohydrolase MazG-like" evidence="2">
    <location>
        <begin position="395"/>
        <end position="451"/>
    </location>
</feature>
<dbReference type="Pfam" id="PF03819">
    <property type="entry name" value="MazG"/>
    <property type="match status" value="2"/>
</dbReference>
<dbReference type="EMBL" id="JBHUEM010000013">
    <property type="protein sequence ID" value="MFD1736907.1"/>
    <property type="molecule type" value="Genomic_DNA"/>
</dbReference>
<dbReference type="GO" id="GO:0047429">
    <property type="term" value="F:nucleoside triphosphate diphosphatase activity"/>
    <property type="evidence" value="ECO:0007669"/>
    <property type="project" value="UniProtKB-EC"/>
</dbReference>
<dbReference type="Gene3D" id="3.40.1010.10">
    <property type="entry name" value="Cobalt-precorrin-4 Transmethylase, Domain 1"/>
    <property type="match status" value="1"/>
</dbReference>
<dbReference type="InterPro" id="IPR004518">
    <property type="entry name" value="MazG-like_dom"/>
</dbReference>
<dbReference type="InterPro" id="IPR011551">
    <property type="entry name" value="NTP_PyrPHydrolase_MazG"/>
</dbReference>
<dbReference type="RefSeq" id="WP_377928090.1">
    <property type="nucleotide sequence ID" value="NZ_JBHUEM010000013.1"/>
</dbReference>
<organism evidence="3 4">
    <name type="scientific">Bacillus salitolerans</name>
    <dbReference type="NCBI Taxonomy" id="1437434"/>
    <lineage>
        <taxon>Bacteria</taxon>
        <taxon>Bacillati</taxon>
        <taxon>Bacillota</taxon>
        <taxon>Bacilli</taxon>
        <taxon>Bacillales</taxon>
        <taxon>Bacillaceae</taxon>
        <taxon>Bacillus</taxon>
    </lineage>
</organism>
<dbReference type="SUPFAM" id="SSF53790">
    <property type="entry name" value="Tetrapyrrole methylase"/>
    <property type="match status" value="1"/>
</dbReference>
<evidence type="ECO:0000259" key="2">
    <source>
        <dbReference type="Pfam" id="PF03819"/>
    </source>
</evidence>
<evidence type="ECO:0000313" key="4">
    <source>
        <dbReference type="Proteomes" id="UP001597214"/>
    </source>
</evidence>
<keyword evidence="4" id="KW-1185">Reference proteome</keyword>
<keyword evidence="3" id="KW-0378">Hydrolase</keyword>
<dbReference type="Gene3D" id="1.10.287.1080">
    <property type="entry name" value="MazG-like"/>
    <property type="match status" value="2"/>
</dbReference>
<accession>A0ABW4LPI2</accession>
<dbReference type="InterPro" id="IPR000878">
    <property type="entry name" value="4pyrrol_Mease"/>
</dbReference>
<name>A0ABW4LPI2_9BACI</name>
<proteinExistence type="predicted"/>
<dbReference type="Pfam" id="PF00590">
    <property type="entry name" value="TP_methylase"/>
    <property type="match status" value="1"/>
</dbReference>
<dbReference type="PANTHER" id="PTHR30522:SF0">
    <property type="entry name" value="NUCLEOSIDE TRIPHOSPHATE PYROPHOSPHOHYDROLASE"/>
    <property type="match status" value="1"/>
</dbReference>
<evidence type="ECO:0000259" key="1">
    <source>
        <dbReference type="Pfam" id="PF00590"/>
    </source>
</evidence>
<dbReference type="NCBIfam" id="NF007113">
    <property type="entry name" value="PRK09562.1"/>
    <property type="match status" value="1"/>
</dbReference>
<dbReference type="InterPro" id="IPR035996">
    <property type="entry name" value="4pyrrol_Methylase_sf"/>
</dbReference>
<dbReference type="InterPro" id="IPR014777">
    <property type="entry name" value="4pyrrole_Mease_sub1"/>
</dbReference>
<dbReference type="PANTHER" id="PTHR30522">
    <property type="entry name" value="NUCLEOSIDE TRIPHOSPHATE PYROPHOSPHOHYDROLASE"/>
    <property type="match status" value="1"/>
</dbReference>
<comment type="caution">
    <text evidence="3">The sequence shown here is derived from an EMBL/GenBank/DDBJ whole genome shotgun (WGS) entry which is preliminary data.</text>
</comment>
<dbReference type="InterPro" id="IPR035013">
    <property type="entry name" value="YabN_N"/>
</dbReference>
<dbReference type="InterPro" id="IPR048015">
    <property type="entry name" value="NTP-PPase_MazG-like_N"/>
</dbReference>
<dbReference type="InterPro" id="IPR024180">
    <property type="entry name" value="Tetrapyrrole_Mease/MazG_pred"/>
</dbReference>
<gene>
    <name evidence="3" type="primary">mazG</name>
    <name evidence="3" type="ORF">ACFSCX_10055</name>
</gene>
<dbReference type="CDD" id="cd11723">
    <property type="entry name" value="YabN_N_like"/>
    <property type="match status" value="1"/>
</dbReference>
<dbReference type="NCBIfam" id="TIGR00444">
    <property type="entry name" value="mazG"/>
    <property type="match status" value="1"/>
</dbReference>
<dbReference type="CDD" id="cd11528">
    <property type="entry name" value="NTP-PPase_MazG_Nterm"/>
    <property type="match status" value="1"/>
</dbReference>
<reference evidence="4" key="1">
    <citation type="journal article" date="2019" name="Int. J. Syst. Evol. Microbiol.">
        <title>The Global Catalogue of Microorganisms (GCM) 10K type strain sequencing project: providing services to taxonomists for standard genome sequencing and annotation.</title>
        <authorList>
            <consortium name="The Broad Institute Genomics Platform"/>
            <consortium name="The Broad Institute Genome Sequencing Center for Infectious Disease"/>
            <person name="Wu L."/>
            <person name="Ma J."/>
        </authorList>
    </citation>
    <scope>NUCLEOTIDE SEQUENCE [LARGE SCALE GENOMIC DNA]</scope>
    <source>
        <strain evidence="4">CCUG 49339</strain>
    </source>
</reference>
<evidence type="ECO:0000313" key="3">
    <source>
        <dbReference type="EMBL" id="MFD1736907.1"/>
    </source>
</evidence>